<dbReference type="STRING" id="1903179.BI347_09475"/>
<dbReference type="EMBL" id="MKCS01000001">
    <property type="protein sequence ID" value="OHX13720.1"/>
    <property type="molecule type" value="Genomic_DNA"/>
</dbReference>
<feature type="domain" description="NlpC/P60" evidence="6">
    <location>
        <begin position="589"/>
        <end position="709"/>
    </location>
</feature>
<evidence type="ECO:0000256" key="3">
    <source>
        <dbReference type="ARBA" id="ARBA00022801"/>
    </source>
</evidence>
<dbReference type="RefSeq" id="WP_158020758.1">
    <property type="nucleotide sequence ID" value="NZ_MKCS01000001.1"/>
</dbReference>
<gene>
    <name evidence="8" type="ORF">BI347_09475</name>
</gene>
<name>A0A1S1X2V1_9NEIS</name>
<protein>
    <submittedName>
        <fullName evidence="8">Uncharacterized protein</fullName>
    </submittedName>
</protein>
<feature type="region of interest" description="Disordered" evidence="5">
    <location>
        <begin position="249"/>
        <end position="337"/>
    </location>
</feature>
<feature type="compositionally biased region" description="Polar residues" evidence="5">
    <location>
        <begin position="261"/>
        <end position="279"/>
    </location>
</feature>
<evidence type="ECO:0000259" key="6">
    <source>
        <dbReference type="Pfam" id="PF00877"/>
    </source>
</evidence>
<evidence type="ECO:0000256" key="2">
    <source>
        <dbReference type="ARBA" id="ARBA00022670"/>
    </source>
</evidence>
<reference evidence="8 9" key="1">
    <citation type="submission" date="2016-09" db="EMBL/GenBank/DDBJ databases">
        <title>Chromobacterium muskegensis sp. nov., an insecticidal bacterium isolated from Sphagnum bogs.</title>
        <authorList>
            <person name="Sparks M.E."/>
            <person name="Blackburn M.B."/>
            <person name="Gundersen-Rindal D.E."/>
            <person name="Mitchell A."/>
            <person name="Farrar R."/>
            <person name="Kuhar D."/>
        </authorList>
    </citation>
    <scope>NUCLEOTIDE SEQUENCE [LARGE SCALE GENOMIC DNA]</scope>
    <source>
        <strain evidence="8 9">37-2</strain>
    </source>
</reference>
<dbReference type="InterPro" id="IPR046519">
    <property type="entry name" value="X-Tfes_XVIPCD"/>
</dbReference>
<comment type="similarity">
    <text evidence="1">Belongs to the peptidase C40 family.</text>
</comment>
<feature type="region of interest" description="Disordered" evidence="5">
    <location>
        <begin position="849"/>
        <end position="873"/>
    </location>
</feature>
<dbReference type="OrthoDB" id="1242806at2"/>
<evidence type="ECO:0000313" key="9">
    <source>
        <dbReference type="Proteomes" id="UP000180088"/>
    </source>
</evidence>
<evidence type="ECO:0000256" key="1">
    <source>
        <dbReference type="ARBA" id="ARBA00007074"/>
    </source>
</evidence>
<keyword evidence="4" id="KW-0788">Thiol protease</keyword>
<organism evidence="8 9">
    <name type="scientific">Chromobacterium sphagni</name>
    <dbReference type="NCBI Taxonomy" id="1903179"/>
    <lineage>
        <taxon>Bacteria</taxon>
        <taxon>Pseudomonadati</taxon>
        <taxon>Pseudomonadota</taxon>
        <taxon>Betaproteobacteria</taxon>
        <taxon>Neisseriales</taxon>
        <taxon>Chromobacteriaceae</taxon>
        <taxon>Chromobacterium</taxon>
    </lineage>
</organism>
<proteinExistence type="inferred from homology"/>
<evidence type="ECO:0000313" key="8">
    <source>
        <dbReference type="EMBL" id="OHX13720.1"/>
    </source>
</evidence>
<feature type="domain" description="X-Tfes XVIPCD" evidence="7">
    <location>
        <begin position="750"/>
        <end position="844"/>
    </location>
</feature>
<sequence length="873" mass="92695">MPFTGNIEAVEGRKLSNFQKAAAQQTYGAMLWQAEGGGSSDKVNKYGYAGKYQLGKAERQAIGKQLGFIDKRTGAWTGKDGVHSLQDWLKSPKAQDEFFQAYTRENWKTLERLVGKEKLKAVIGTKIAGITMTESGILAGAHLGGAGSVRDFINSGGKTIAVDGSGKKSTDYMAMGANKDVSSVTGNPHRVFKDIGTLDNKEHSYHVAGLSGLTYIHTNKDKEKVTVHVKVRESENYQDMHELALKRSGMEKAAQAGKSELANSKLSGQAASQDKSTPPRQADKTHLPSATQPAQSQTAKVPPVSPLPAQAASATHDRSSQPAVPVPPPAVAAPAQAAEQVRTLLPADQKHLAQEARSVLQALQQRDARLQKLDAAQLDNLSGQLAADAARQGMAKINGAVVNAADPGKISLVGTDVGNKPQQVSAAYAAAPAALRQGKPAPVAAEPVPAGATAAQPVHAPAAAAGLTAAVKPQSEQAKSVPEQAHKPAPHPQQTQEARAPGKTAPVAHVQPHGAQPADHAQAKSHHPQPVQGADRGSRMVNAALEHFGDGTFEYGRGDMAGQLANKKKPNGNRIDGSRLEEDKDKDGKKGVDCSSLVWRTLQLGNTKVTDDFKSAANFTTHTLFNGGHGGQHPHANVSDYAKRNFNLIDNKKDLQPGDILMFKMEGGGQHVAVYKGKNEKGEQIFYGSQTSTGPAEVNLSSNPYWSKQDFLGALRPKDDFYKPEAGPQAAQQASQQREAARHPGLSEGKQSLLNQAQQHVSSMQQRDGRLKDLASHHIDNLSAALALEGWKKGIEKVGAVVVNAVDPGKISMLYKSAANKVEHAAVELKDAIKQSAQHSLSLLAAAPEHGQEPAKPQAHQQLARAKQPGMGM</sequence>
<feature type="compositionally biased region" description="Basic and acidic residues" evidence="5">
    <location>
        <begin position="576"/>
        <end position="591"/>
    </location>
</feature>
<dbReference type="AlphaFoldDB" id="A0A1S1X2V1"/>
<evidence type="ECO:0000256" key="4">
    <source>
        <dbReference type="ARBA" id="ARBA00022807"/>
    </source>
</evidence>
<dbReference type="SUPFAM" id="SSF54001">
    <property type="entry name" value="Cysteine proteinases"/>
    <property type="match status" value="1"/>
</dbReference>
<evidence type="ECO:0000256" key="5">
    <source>
        <dbReference type="SAM" id="MobiDB-lite"/>
    </source>
</evidence>
<accession>A0A1S1X2V1</accession>
<keyword evidence="2" id="KW-0645">Protease</keyword>
<keyword evidence="3" id="KW-0378">Hydrolase</keyword>
<evidence type="ECO:0000259" key="7">
    <source>
        <dbReference type="Pfam" id="PF20410"/>
    </source>
</evidence>
<dbReference type="Pfam" id="PF20410">
    <property type="entry name" value="X-Tfes_XVIPCD"/>
    <property type="match status" value="1"/>
</dbReference>
<feature type="region of interest" description="Disordered" evidence="5">
    <location>
        <begin position="562"/>
        <end position="591"/>
    </location>
</feature>
<dbReference type="InterPro" id="IPR000064">
    <property type="entry name" value="NLP_P60_dom"/>
</dbReference>
<dbReference type="GO" id="GO:0006508">
    <property type="term" value="P:proteolysis"/>
    <property type="evidence" value="ECO:0007669"/>
    <property type="project" value="UniProtKB-KW"/>
</dbReference>
<comment type="caution">
    <text evidence="8">The sequence shown here is derived from an EMBL/GenBank/DDBJ whole genome shotgun (WGS) entry which is preliminary data.</text>
</comment>
<dbReference type="GO" id="GO:0008234">
    <property type="term" value="F:cysteine-type peptidase activity"/>
    <property type="evidence" value="ECO:0007669"/>
    <property type="project" value="UniProtKB-KW"/>
</dbReference>
<feature type="region of interest" description="Disordered" evidence="5">
    <location>
        <begin position="718"/>
        <end position="747"/>
    </location>
</feature>
<dbReference type="InterPro" id="IPR038765">
    <property type="entry name" value="Papain-like_cys_pep_sf"/>
</dbReference>
<feature type="region of interest" description="Disordered" evidence="5">
    <location>
        <begin position="466"/>
        <end position="535"/>
    </location>
</feature>
<feature type="compositionally biased region" description="Low complexity" evidence="5">
    <location>
        <begin position="729"/>
        <end position="738"/>
    </location>
</feature>
<feature type="compositionally biased region" description="Polar residues" evidence="5">
    <location>
        <begin position="288"/>
        <end position="299"/>
    </location>
</feature>
<dbReference type="Pfam" id="PF00877">
    <property type="entry name" value="NLPC_P60"/>
    <property type="match status" value="1"/>
</dbReference>
<dbReference type="Gene3D" id="3.90.1720.10">
    <property type="entry name" value="endopeptidase domain like (from Nostoc punctiforme)"/>
    <property type="match status" value="1"/>
</dbReference>
<dbReference type="Proteomes" id="UP000180088">
    <property type="component" value="Unassembled WGS sequence"/>
</dbReference>